<evidence type="ECO:0000313" key="2">
    <source>
        <dbReference type="EMBL" id="CUG91713.1"/>
    </source>
</evidence>
<dbReference type="AlphaFoldDB" id="A0A0S4JRL1"/>
<keyword evidence="3" id="KW-1185">Reference proteome</keyword>
<feature type="region of interest" description="Disordered" evidence="1">
    <location>
        <begin position="516"/>
        <end position="544"/>
    </location>
</feature>
<reference evidence="3" key="1">
    <citation type="submission" date="2015-09" db="EMBL/GenBank/DDBJ databases">
        <authorList>
            <consortium name="Pathogen Informatics"/>
        </authorList>
    </citation>
    <scope>NUCLEOTIDE SEQUENCE [LARGE SCALE GENOMIC DNA]</scope>
    <source>
        <strain evidence="3">Lake Konstanz</strain>
    </source>
</reference>
<feature type="compositionally biased region" description="Pro residues" evidence="1">
    <location>
        <begin position="1"/>
        <end position="10"/>
    </location>
</feature>
<feature type="compositionally biased region" description="Low complexity" evidence="1">
    <location>
        <begin position="385"/>
        <end position="405"/>
    </location>
</feature>
<proteinExistence type="predicted"/>
<evidence type="ECO:0000256" key="1">
    <source>
        <dbReference type="SAM" id="MobiDB-lite"/>
    </source>
</evidence>
<dbReference type="VEuPathDB" id="TriTrypDB:BSAL_33695"/>
<feature type="region of interest" description="Disordered" evidence="1">
    <location>
        <begin position="353"/>
        <end position="405"/>
    </location>
</feature>
<protein>
    <submittedName>
        <fullName evidence="2">Uncharacterized protein</fullName>
    </submittedName>
</protein>
<dbReference type="EMBL" id="CYKH01001960">
    <property type="protein sequence ID" value="CUG91713.1"/>
    <property type="molecule type" value="Genomic_DNA"/>
</dbReference>
<dbReference type="Proteomes" id="UP000051952">
    <property type="component" value="Unassembled WGS sequence"/>
</dbReference>
<feature type="compositionally biased region" description="Low complexity" evidence="1">
    <location>
        <begin position="76"/>
        <end position="90"/>
    </location>
</feature>
<feature type="compositionally biased region" description="Polar residues" evidence="1">
    <location>
        <begin position="270"/>
        <end position="279"/>
    </location>
</feature>
<evidence type="ECO:0000313" key="3">
    <source>
        <dbReference type="Proteomes" id="UP000051952"/>
    </source>
</evidence>
<gene>
    <name evidence="2" type="ORF">BSAL_33695</name>
</gene>
<feature type="region of interest" description="Disordered" evidence="1">
    <location>
        <begin position="1"/>
        <end position="90"/>
    </location>
</feature>
<sequence length="665" mass="70742">MRRSTPPPPKTSAAAQAGSAKGSSVASKPFASTGPSERGAAAAVRRPPSSQGSRASPRPTPAAHSPSPRGRSMSTAKYLASKNANASNNGGLSAYALAQVKDQGMSMSQRVDQIMKIPKVDARPEMYRIDIGMEEDLRTLHDQQSKRDPELQAAPLARIRPDKNQTTYDFLDVAGEVISVGDSSNGGGRAANSKPTGPTQKKHVPPLNTSKITGVSEKKHIATGGSSAAPWERSPGRKVEGRLQSPTSNNVSNHHDFIGASPIQGRTEGPRSQSARSDGSASLYEFAPSLVQLKSAGVLAREKGVSPREVMAVAPLRAATDARVSPRRVDPAQGLSLNATDAISLPPAYGNVDRSRLSAGTPTRTRAESPLQSPRTKSVVVREQATVAPPTPTRRSPTPNTTAAAPAEEPLIYPTTRGASQTATYRYGLRQQVTIKEFERHQPQNELPPRPRRTTPRGVLVDFSHDSHFTSFSESDNTRSVAGIRAPPRIITVGKVSAPSRPLIGLRSVSPAAVGDPNVLAPTNPPPKRLARSVTPPGGRRGSSGIFDVSTVAASAAAIAKLMPKKSMANMDRLLVNTQTSMENTLISPSMEGKTELQHSAATASPLRRTMSSLQTHNLVTKVADSLKAAVPQNHQPVSRRMMIRSPQALRLQSSTQVSLNMCWE</sequence>
<feature type="compositionally biased region" description="Low complexity" evidence="1">
    <location>
        <begin position="11"/>
        <end position="28"/>
    </location>
</feature>
<accession>A0A0S4JRL1</accession>
<feature type="region of interest" description="Disordered" evidence="1">
    <location>
        <begin position="181"/>
        <end position="279"/>
    </location>
</feature>
<organism evidence="2 3">
    <name type="scientific">Bodo saltans</name>
    <name type="common">Flagellated protozoan</name>
    <dbReference type="NCBI Taxonomy" id="75058"/>
    <lineage>
        <taxon>Eukaryota</taxon>
        <taxon>Discoba</taxon>
        <taxon>Euglenozoa</taxon>
        <taxon>Kinetoplastea</taxon>
        <taxon>Metakinetoplastina</taxon>
        <taxon>Eubodonida</taxon>
        <taxon>Bodonidae</taxon>
        <taxon>Bodo</taxon>
    </lineage>
</organism>
<feature type="compositionally biased region" description="Polar residues" evidence="1">
    <location>
        <begin position="358"/>
        <end position="376"/>
    </location>
</feature>
<name>A0A0S4JRL1_BODSA</name>